<comment type="caution">
    <text evidence="1">The sequence shown here is derived from an EMBL/GenBank/DDBJ whole genome shotgun (WGS) entry which is preliminary data.</text>
</comment>
<dbReference type="Proteomes" id="UP000319619">
    <property type="component" value="Unassembled WGS sequence"/>
</dbReference>
<dbReference type="AlphaFoldDB" id="A0A532V3G3"/>
<dbReference type="SUPFAM" id="SSF48239">
    <property type="entry name" value="Terpenoid cyclases/Protein prenyltransferases"/>
    <property type="match status" value="1"/>
</dbReference>
<dbReference type="EMBL" id="NJBN01000002">
    <property type="protein sequence ID" value="TKJ41537.1"/>
    <property type="molecule type" value="Genomic_DNA"/>
</dbReference>
<protein>
    <recommendedName>
        <fullName evidence="3">Delta-aminolevulinic acid dehydratase</fullName>
    </recommendedName>
</protein>
<name>A0A532V3G3_UNCL8</name>
<evidence type="ECO:0000313" key="2">
    <source>
        <dbReference type="Proteomes" id="UP000319619"/>
    </source>
</evidence>
<gene>
    <name evidence="1" type="ORF">CEE37_02950</name>
</gene>
<dbReference type="Gene3D" id="1.50.10.20">
    <property type="match status" value="1"/>
</dbReference>
<accession>A0A532V3G3</accession>
<dbReference type="CDD" id="cd00688">
    <property type="entry name" value="ISOPREN_C2_like"/>
    <property type="match status" value="1"/>
</dbReference>
<sequence>MKPVTKITQSEQALRAYCEKTDFSGWDPWDALGSPLFRIFPFSTRYPRWTGNHLIKISPLNVRRMMGIRRDCFAKGLALFISGYVLRNKRKPDPKFNETISLLKKRLFDKIIPGYAGPCWGTNLPYQTRAFYVPAQTPSLVHTAFAVEAILDLNEMEPSPELIETVQGACQFALNDLTIREFHGGLCFSYTPNDLSRVINVTALAARMLARVGRKVNDESLLEKARGAAAYVISTQEEDGSWPYGEDPVHNWIDNYHTGFVLESLEDYYRYSDDPVVIPAIEKGLQYYRNQLFEQDGAPKFSPGSLYPIDGHCLAQGILTFSHLHDRTSDGLEFAQKIAHWGIENFQDRSGYYYFQKRRYWLNKIPHIRWVQAWMFLGLNRLLNHLEDK</sequence>
<dbReference type="InterPro" id="IPR008930">
    <property type="entry name" value="Terpenoid_cyclase/PrenylTrfase"/>
</dbReference>
<reference evidence="1 2" key="1">
    <citation type="submission" date="2017-06" db="EMBL/GenBank/DDBJ databases">
        <title>Novel microbial phyla capable of carbon fixation and sulfur reduction in deep-sea sediments.</title>
        <authorList>
            <person name="Huang J."/>
            <person name="Baker B."/>
            <person name="Wang Y."/>
        </authorList>
    </citation>
    <scope>NUCLEOTIDE SEQUENCE [LARGE SCALE GENOMIC DNA]</scope>
    <source>
        <strain evidence="1">B3_LCP</strain>
    </source>
</reference>
<evidence type="ECO:0008006" key="3">
    <source>
        <dbReference type="Google" id="ProtNLM"/>
    </source>
</evidence>
<evidence type="ECO:0000313" key="1">
    <source>
        <dbReference type="EMBL" id="TKJ41537.1"/>
    </source>
</evidence>
<organism evidence="1 2">
    <name type="scientific">candidate division LCP-89 bacterium B3_LCP</name>
    <dbReference type="NCBI Taxonomy" id="2012998"/>
    <lineage>
        <taxon>Bacteria</taxon>
        <taxon>Pseudomonadati</taxon>
        <taxon>Bacteria division LCP-89</taxon>
    </lineage>
</organism>
<proteinExistence type="predicted"/>